<dbReference type="EMBL" id="GBHO01031444">
    <property type="protein sequence ID" value="JAG12160.1"/>
    <property type="molecule type" value="Transcribed_RNA"/>
</dbReference>
<reference evidence="2" key="2">
    <citation type="submission" date="2014-07" db="EMBL/GenBank/DDBJ databases">
        <authorList>
            <person name="Hull J."/>
        </authorList>
    </citation>
    <scope>NUCLEOTIDE SEQUENCE</scope>
</reference>
<dbReference type="InterPro" id="IPR028889">
    <property type="entry name" value="USP"/>
</dbReference>
<dbReference type="CDD" id="cd02257">
    <property type="entry name" value="Peptidase_C19"/>
    <property type="match status" value="1"/>
</dbReference>
<evidence type="ECO:0000259" key="1">
    <source>
        <dbReference type="PROSITE" id="PS50235"/>
    </source>
</evidence>
<dbReference type="AlphaFoldDB" id="A0A0A9X514"/>
<proteinExistence type="predicted"/>
<gene>
    <name evidence="2" type="primary">ubpB</name>
    <name evidence="2" type="ORF">CM83_33031</name>
</gene>
<dbReference type="Gene3D" id="3.90.70.10">
    <property type="entry name" value="Cysteine proteinases"/>
    <property type="match status" value="1"/>
</dbReference>
<organism evidence="2">
    <name type="scientific">Lygus hesperus</name>
    <name type="common">Western plant bug</name>
    <dbReference type="NCBI Taxonomy" id="30085"/>
    <lineage>
        <taxon>Eukaryota</taxon>
        <taxon>Metazoa</taxon>
        <taxon>Ecdysozoa</taxon>
        <taxon>Arthropoda</taxon>
        <taxon>Hexapoda</taxon>
        <taxon>Insecta</taxon>
        <taxon>Pterygota</taxon>
        <taxon>Neoptera</taxon>
        <taxon>Paraneoptera</taxon>
        <taxon>Hemiptera</taxon>
        <taxon>Heteroptera</taxon>
        <taxon>Panheteroptera</taxon>
        <taxon>Cimicomorpha</taxon>
        <taxon>Miridae</taxon>
        <taxon>Mirini</taxon>
        <taxon>Lygus</taxon>
    </lineage>
</organism>
<dbReference type="PROSITE" id="PS50235">
    <property type="entry name" value="USP_3"/>
    <property type="match status" value="1"/>
</dbReference>
<dbReference type="InterPro" id="IPR001394">
    <property type="entry name" value="Peptidase_C19_UCH"/>
</dbReference>
<protein>
    <submittedName>
        <fullName evidence="2">Ubiquitin hydrolase B</fullName>
    </submittedName>
</protein>
<dbReference type="Pfam" id="PF00443">
    <property type="entry name" value="UCH"/>
    <property type="match status" value="1"/>
</dbReference>
<sequence>MTLVLPRSVCSATNSHASKVSRTYQLFAVVAHRGVGLSQGHYVTYLVRNVANPATSTAAGLTTSAQVACDRGVSTGLGREHVILCNDTSVSVCNASQMYKETVYFLAFQKV</sequence>
<dbReference type="InterPro" id="IPR038765">
    <property type="entry name" value="Papain-like_cys_pep_sf"/>
</dbReference>
<dbReference type="GO" id="GO:0016579">
    <property type="term" value="P:protein deubiquitination"/>
    <property type="evidence" value="ECO:0007669"/>
    <property type="project" value="InterPro"/>
</dbReference>
<reference evidence="2" key="1">
    <citation type="journal article" date="2014" name="PLoS ONE">
        <title>Transcriptome-Based Identification of ABC Transporters in the Western Tarnished Plant Bug Lygus hesperus.</title>
        <authorList>
            <person name="Hull J.J."/>
            <person name="Chaney K."/>
            <person name="Geib S.M."/>
            <person name="Fabrick J.A."/>
            <person name="Brent C.S."/>
            <person name="Walsh D."/>
            <person name="Lavine L.C."/>
        </authorList>
    </citation>
    <scope>NUCLEOTIDE SEQUENCE</scope>
</reference>
<evidence type="ECO:0000313" key="2">
    <source>
        <dbReference type="EMBL" id="JAG12160.1"/>
    </source>
</evidence>
<dbReference type="PROSITE" id="PS00973">
    <property type="entry name" value="USP_2"/>
    <property type="match status" value="1"/>
</dbReference>
<keyword evidence="2" id="KW-0378">Hydrolase</keyword>
<dbReference type="InterPro" id="IPR018200">
    <property type="entry name" value="USP_CS"/>
</dbReference>
<name>A0A0A9X514_LYGHE</name>
<feature type="domain" description="USP" evidence="1">
    <location>
        <begin position="1"/>
        <end position="111"/>
    </location>
</feature>
<accession>A0A0A9X514</accession>
<dbReference type="SUPFAM" id="SSF54001">
    <property type="entry name" value="Cysteine proteinases"/>
    <property type="match status" value="1"/>
</dbReference>
<dbReference type="GO" id="GO:0004843">
    <property type="term" value="F:cysteine-type deubiquitinase activity"/>
    <property type="evidence" value="ECO:0007669"/>
    <property type="project" value="InterPro"/>
</dbReference>